<reference evidence="2" key="1">
    <citation type="submission" date="2017-02" db="UniProtKB">
        <authorList>
            <consortium name="WormBaseParasite"/>
        </authorList>
    </citation>
    <scope>IDENTIFICATION</scope>
</reference>
<accession>A0A0M3I538</accession>
<dbReference type="WBParaSite" id="ALUE_0001199301-mRNA-1">
    <property type="protein sequence ID" value="ALUE_0001199301-mRNA-1"/>
    <property type="gene ID" value="ALUE_0001199301"/>
</dbReference>
<organism evidence="1 2">
    <name type="scientific">Ascaris lumbricoides</name>
    <name type="common">Giant roundworm</name>
    <dbReference type="NCBI Taxonomy" id="6252"/>
    <lineage>
        <taxon>Eukaryota</taxon>
        <taxon>Metazoa</taxon>
        <taxon>Ecdysozoa</taxon>
        <taxon>Nematoda</taxon>
        <taxon>Chromadorea</taxon>
        <taxon>Rhabditida</taxon>
        <taxon>Spirurina</taxon>
        <taxon>Ascaridomorpha</taxon>
        <taxon>Ascaridoidea</taxon>
        <taxon>Ascarididae</taxon>
        <taxon>Ascaris</taxon>
    </lineage>
</organism>
<name>A0A0M3I538_ASCLU</name>
<dbReference type="Proteomes" id="UP000036681">
    <property type="component" value="Unplaced"/>
</dbReference>
<sequence length="125" mass="14102">MLVKGIATKKANGICFVWSRDLNKEALLDDRSKAVEQKLNVGSWVAFDVDDDGFISQYTRIPSLLPSRVNNDGFVEVLRTIISFPTDGDYSTDILAHSDDLGRVGIFRNFENLSASERYDVWVVR</sequence>
<evidence type="ECO:0000313" key="2">
    <source>
        <dbReference type="WBParaSite" id="ALUE_0001199301-mRNA-1"/>
    </source>
</evidence>
<dbReference type="AlphaFoldDB" id="A0A0M3I538"/>
<protein>
    <submittedName>
        <fullName evidence="2">Cache_2 domain-containing protein</fullName>
    </submittedName>
</protein>
<evidence type="ECO:0000313" key="1">
    <source>
        <dbReference type="Proteomes" id="UP000036681"/>
    </source>
</evidence>
<proteinExistence type="predicted"/>
<keyword evidence="1" id="KW-1185">Reference proteome</keyword>